<feature type="domain" description="CusB-like beta-barrel" evidence="3">
    <location>
        <begin position="228"/>
        <end position="296"/>
    </location>
</feature>
<name>A0A1Y5SP96_9RHOB</name>
<feature type="compositionally biased region" description="Low complexity" evidence="2">
    <location>
        <begin position="37"/>
        <end position="55"/>
    </location>
</feature>
<keyword evidence="5" id="KW-1185">Reference proteome</keyword>
<protein>
    <submittedName>
        <fullName evidence="4">Efflux pump periplasmic linker BepF</fullName>
    </submittedName>
</protein>
<dbReference type="NCBIfam" id="TIGR01730">
    <property type="entry name" value="RND_mfp"/>
    <property type="match status" value="1"/>
</dbReference>
<dbReference type="OrthoDB" id="9806939at2"/>
<organism evidence="4 5">
    <name type="scientific">Aquimixticola soesokkakensis</name>
    <dbReference type="NCBI Taxonomy" id="1519096"/>
    <lineage>
        <taxon>Bacteria</taxon>
        <taxon>Pseudomonadati</taxon>
        <taxon>Pseudomonadota</taxon>
        <taxon>Alphaproteobacteria</taxon>
        <taxon>Rhodobacterales</taxon>
        <taxon>Paracoccaceae</taxon>
        <taxon>Aquimixticola</taxon>
    </lineage>
</organism>
<dbReference type="InterPro" id="IPR006143">
    <property type="entry name" value="RND_pump_MFP"/>
</dbReference>
<accession>A0A1Y5SP96</accession>
<feature type="region of interest" description="Disordered" evidence="2">
    <location>
        <begin position="37"/>
        <end position="58"/>
    </location>
</feature>
<dbReference type="EMBL" id="FWFS01000006">
    <property type="protein sequence ID" value="SLN45274.1"/>
    <property type="molecule type" value="Genomic_DNA"/>
</dbReference>
<dbReference type="AlphaFoldDB" id="A0A1Y5SP96"/>
<gene>
    <name evidence="4" type="primary">bepF</name>
    <name evidence="4" type="ORF">AQS8620_01841</name>
</gene>
<evidence type="ECO:0000256" key="2">
    <source>
        <dbReference type="SAM" id="MobiDB-lite"/>
    </source>
</evidence>
<comment type="similarity">
    <text evidence="1">Belongs to the membrane fusion protein (MFP) (TC 8.A.1) family.</text>
</comment>
<dbReference type="GO" id="GO:0015562">
    <property type="term" value="F:efflux transmembrane transporter activity"/>
    <property type="evidence" value="ECO:0007669"/>
    <property type="project" value="InterPro"/>
</dbReference>
<dbReference type="SUPFAM" id="SSF111369">
    <property type="entry name" value="HlyD-like secretion proteins"/>
    <property type="match status" value="1"/>
</dbReference>
<dbReference type="Pfam" id="PF25954">
    <property type="entry name" value="Beta-barrel_RND_2"/>
    <property type="match status" value="1"/>
</dbReference>
<sequence length="386" mass="39961">MKIFSVITATLVLVVLYFVVFERARLLSFAGNESATETVAPATADPATAAKDAPTSGDTNAHVVPVVARHSTATALDSAVIVRGETEAAREVSVMSEATGRMEIEPLRKGAQVSAGDVLCRLDAGTSQATLVQAQAAVSEAELGLNNATRLSQGGYASETQILSAQAALESARASLAAAQNGVERLEIRAPFAGILETDAAELGALLQPGSVCATIIQLDPVKLVGFVPEAEVSRVSVGAMAGARLISGREVGGKVTFLSRAADPQTRTFRTEINVPNPDLAIRDGQTVEITIASEGTTAHLVAQSTLTLDDSGTIGVRTVATAEDGATTALFVPVTVLRDTREGIWVAGLPETADIITLGQDYVTDGVPLRPSFEPASSAQDITQ</sequence>
<evidence type="ECO:0000313" key="5">
    <source>
        <dbReference type="Proteomes" id="UP000193862"/>
    </source>
</evidence>
<dbReference type="PANTHER" id="PTHR30469:SF29">
    <property type="entry name" value="BLR2860 PROTEIN"/>
    <property type="match status" value="1"/>
</dbReference>
<evidence type="ECO:0000259" key="3">
    <source>
        <dbReference type="Pfam" id="PF25954"/>
    </source>
</evidence>
<evidence type="ECO:0000313" key="4">
    <source>
        <dbReference type="EMBL" id="SLN45274.1"/>
    </source>
</evidence>
<evidence type="ECO:0000256" key="1">
    <source>
        <dbReference type="ARBA" id="ARBA00009477"/>
    </source>
</evidence>
<dbReference type="Proteomes" id="UP000193862">
    <property type="component" value="Unassembled WGS sequence"/>
</dbReference>
<dbReference type="Gene3D" id="1.10.287.470">
    <property type="entry name" value="Helix hairpin bin"/>
    <property type="match status" value="1"/>
</dbReference>
<dbReference type="Gene3D" id="2.40.30.170">
    <property type="match status" value="1"/>
</dbReference>
<reference evidence="4 5" key="1">
    <citation type="submission" date="2017-03" db="EMBL/GenBank/DDBJ databases">
        <authorList>
            <person name="Afonso C.L."/>
            <person name="Miller P.J."/>
            <person name="Scott M.A."/>
            <person name="Spackman E."/>
            <person name="Goraichik I."/>
            <person name="Dimitrov K.M."/>
            <person name="Suarez D.L."/>
            <person name="Swayne D.E."/>
        </authorList>
    </citation>
    <scope>NUCLEOTIDE SEQUENCE [LARGE SCALE GENOMIC DNA]</scope>
    <source>
        <strain evidence="4 5">CECT 8620</strain>
    </source>
</reference>
<dbReference type="PANTHER" id="PTHR30469">
    <property type="entry name" value="MULTIDRUG RESISTANCE PROTEIN MDTA"/>
    <property type="match status" value="1"/>
</dbReference>
<dbReference type="RefSeq" id="WP_085836536.1">
    <property type="nucleotide sequence ID" value="NZ_FWFS01000006.1"/>
</dbReference>
<proteinExistence type="inferred from homology"/>
<dbReference type="InterPro" id="IPR058792">
    <property type="entry name" value="Beta-barrel_RND_2"/>
</dbReference>
<dbReference type="GO" id="GO:1990281">
    <property type="term" value="C:efflux pump complex"/>
    <property type="evidence" value="ECO:0007669"/>
    <property type="project" value="TreeGrafter"/>
</dbReference>
<dbReference type="Gene3D" id="2.40.50.100">
    <property type="match status" value="1"/>
</dbReference>